<evidence type="ECO:0000259" key="9">
    <source>
        <dbReference type="Pfam" id="PF07779"/>
    </source>
</evidence>
<feature type="transmembrane region" description="Helical" evidence="8">
    <location>
        <begin position="97"/>
        <end position="118"/>
    </location>
</feature>
<evidence type="ECO:0000256" key="4">
    <source>
        <dbReference type="ARBA" id="ARBA00022692"/>
    </source>
</evidence>
<evidence type="ECO:0000256" key="8">
    <source>
        <dbReference type="SAM" id="Phobius"/>
    </source>
</evidence>
<feature type="domain" description="Cas1p 10 TM acyl transferase" evidence="9">
    <location>
        <begin position="43"/>
        <end position="123"/>
    </location>
</feature>
<proteinExistence type="inferred from homology"/>
<protein>
    <recommendedName>
        <fullName evidence="9">Cas1p 10 TM acyl transferase domain-containing protein</fullName>
    </recommendedName>
</protein>
<keyword evidence="3" id="KW-0808">Transferase</keyword>
<keyword evidence="6 8" id="KW-0472">Membrane</keyword>
<dbReference type="AlphaFoldDB" id="W9S8M0"/>
<dbReference type="GO" id="GO:0045492">
    <property type="term" value="P:xylan biosynthetic process"/>
    <property type="evidence" value="ECO:0007669"/>
    <property type="project" value="TreeGrafter"/>
</dbReference>
<keyword evidence="5 8" id="KW-1133">Transmembrane helix</keyword>
<evidence type="ECO:0000256" key="5">
    <source>
        <dbReference type="ARBA" id="ARBA00022989"/>
    </source>
</evidence>
<dbReference type="GO" id="GO:0005794">
    <property type="term" value="C:Golgi apparatus"/>
    <property type="evidence" value="ECO:0007669"/>
    <property type="project" value="UniProtKB-ARBA"/>
</dbReference>
<evidence type="ECO:0000256" key="7">
    <source>
        <dbReference type="ARBA" id="ARBA00023180"/>
    </source>
</evidence>
<dbReference type="PANTHER" id="PTHR13533:SF48">
    <property type="entry name" value="PROTEIN REDUCED WALL ACETYLATION 2"/>
    <property type="match status" value="1"/>
</dbReference>
<keyword evidence="7" id="KW-0325">Glycoprotein</keyword>
<dbReference type="InterPro" id="IPR012419">
    <property type="entry name" value="Cas1_AcylTrans_dom"/>
</dbReference>
<dbReference type="GO" id="GO:0009834">
    <property type="term" value="P:plant-type secondary cell wall biogenesis"/>
    <property type="evidence" value="ECO:0007669"/>
    <property type="project" value="TreeGrafter"/>
</dbReference>
<evidence type="ECO:0000256" key="3">
    <source>
        <dbReference type="ARBA" id="ARBA00022679"/>
    </source>
</evidence>
<organism evidence="10 11">
    <name type="scientific">Morus notabilis</name>
    <dbReference type="NCBI Taxonomy" id="981085"/>
    <lineage>
        <taxon>Eukaryota</taxon>
        <taxon>Viridiplantae</taxon>
        <taxon>Streptophyta</taxon>
        <taxon>Embryophyta</taxon>
        <taxon>Tracheophyta</taxon>
        <taxon>Spermatophyta</taxon>
        <taxon>Magnoliopsida</taxon>
        <taxon>eudicotyledons</taxon>
        <taxon>Gunneridae</taxon>
        <taxon>Pentapetalae</taxon>
        <taxon>rosids</taxon>
        <taxon>fabids</taxon>
        <taxon>Rosales</taxon>
        <taxon>Moraceae</taxon>
        <taxon>Moreae</taxon>
        <taxon>Morus</taxon>
    </lineage>
</organism>
<dbReference type="GO" id="GO:0010411">
    <property type="term" value="P:xyloglucan metabolic process"/>
    <property type="evidence" value="ECO:0007669"/>
    <property type="project" value="TreeGrafter"/>
</dbReference>
<name>W9S8M0_9ROSA</name>
<comment type="similarity">
    <text evidence="2">Belongs to the PC-esterase family. CASD1 subfamily.</text>
</comment>
<dbReference type="GO" id="GO:0016020">
    <property type="term" value="C:membrane"/>
    <property type="evidence" value="ECO:0007669"/>
    <property type="project" value="UniProtKB-SubCell"/>
</dbReference>
<dbReference type="eggNOG" id="KOG1699">
    <property type="taxonomic scope" value="Eukaryota"/>
</dbReference>
<evidence type="ECO:0000313" key="10">
    <source>
        <dbReference type="EMBL" id="EXB94359.1"/>
    </source>
</evidence>
<keyword evidence="4 8" id="KW-0812">Transmembrane</keyword>
<dbReference type="EMBL" id="KE345147">
    <property type="protein sequence ID" value="EXB94359.1"/>
    <property type="molecule type" value="Genomic_DNA"/>
</dbReference>
<reference evidence="11" key="1">
    <citation type="submission" date="2013-01" db="EMBL/GenBank/DDBJ databases">
        <title>Draft Genome Sequence of a Mulberry Tree, Morus notabilis C.K. Schneid.</title>
        <authorList>
            <person name="He N."/>
            <person name="Zhao S."/>
        </authorList>
    </citation>
    <scope>NUCLEOTIDE SEQUENCE</scope>
</reference>
<gene>
    <name evidence="10" type="ORF">L484_005953</name>
</gene>
<evidence type="ECO:0000256" key="6">
    <source>
        <dbReference type="ARBA" id="ARBA00023136"/>
    </source>
</evidence>
<evidence type="ECO:0000313" key="11">
    <source>
        <dbReference type="Proteomes" id="UP000030645"/>
    </source>
</evidence>
<accession>W9S8M0</accession>
<dbReference type="GO" id="GO:0016407">
    <property type="term" value="F:acetyltransferase activity"/>
    <property type="evidence" value="ECO:0007669"/>
    <property type="project" value="TreeGrafter"/>
</dbReference>
<sequence length="131" mass="15388">MSARISAWQDLHRFAVHPLAIYDCFFSFQHLVHFKLILNNLAEQMMWRLNFLVFLCCVVLDNSYMLYYICPMHTLFTLMVYGALGILNKYNENSSVIALKIISCFFVVIVVWEIPGVFELVWSPFTFFLGQ</sequence>
<dbReference type="PANTHER" id="PTHR13533">
    <property type="entry name" value="N-ACETYLNEURAMINATE 9-O-ACETYLTRANSFERASE"/>
    <property type="match status" value="1"/>
</dbReference>
<feature type="transmembrane region" description="Helical" evidence="8">
    <location>
        <begin position="73"/>
        <end position="90"/>
    </location>
</feature>
<evidence type="ECO:0000256" key="2">
    <source>
        <dbReference type="ARBA" id="ARBA00010666"/>
    </source>
</evidence>
<evidence type="ECO:0000256" key="1">
    <source>
        <dbReference type="ARBA" id="ARBA00004141"/>
    </source>
</evidence>
<dbReference type="Proteomes" id="UP000030645">
    <property type="component" value="Unassembled WGS sequence"/>
</dbReference>
<dbReference type="Pfam" id="PF07779">
    <property type="entry name" value="Cas1_AcylT"/>
    <property type="match status" value="1"/>
</dbReference>
<comment type="subcellular location">
    <subcellularLocation>
        <location evidence="1">Membrane</location>
        <topology evidence="1">Multi-pass membrane protein</topology>
    </subcellularLocation>
</comment>
<keyword evidence="11" id="KW-1185">Reference proteome</keyword>